<sequence length="311" mass="34649">MVFLEKGKGERQMSISNNGHAEHVRRALAGRQVKLPGGATVPTLGQGTWYMGQNRAKRQEEINTLRLGVELGMTLIDTAEMYGEGEAEKLVGEAIRDIRDEVFLVSKVYPHNAGLGRIARSCEQSLQRLGTDCLDLYLLHWRGTVPFSETIEGMERLVEAGKIRSWGVSNLDTADMKELVSQARGTNCVTNQVLYHLGSRGIEYDLLPWQRAKGMPIMAYCPLAQAGTLRRGLVEHPTVQAISHNRGMTAYQLLLAWSIREEEVIAIPKASTEAHVRENAASVHIELSDEELRLLDEAFPPPVRKLPLDMV</sequence>
<evidence type="ECO:0000256" key="2">
    <source>
        <dbReference type="PIRSR" id="PIRSR000097-2"/>
    </source>
</evidence>
<name>A0A8J4H0W0_9BACL</name>
<evidence type="ECO:0000313" key="6">
    <source>
        <dbReference type="Proteomes" id="UP000677918"/>
    </source>
</evidence>
<reference evidence="5" key="1">
    <citation type="submission" date="2021-04" db="EMBL/GenBank/DDBJ databases">
        <title>Draft genome sequence of Xylanibacillus composti strain K13.</title>
        <authorList>
            <person name="Uke A."/>
            <person name="Chhe C."/>
            <person name="Baramee S."/>
            <person name="Kosugi A."/>
        </authorList>
    </citation>
    <scope>NUCLEOTIDE SEQUENCE</scope>
    <source>
        <strain evidence="5">K13</strain>
    </source>
</reference>
<dbReference type="InterPro" id="IPR023210">
    <property type="entry name" value="NADP_OxRdtase_dom"/>
</dbReference>
<organism evidence="5 6">
    <name type="scientific">Xylanibacillus composti</name>
    <dbReference type="NCBI Taxonomy" id="1572762"/>
    <lineage>
        <taxon>Bacteria</taxon>
        <taxon>Bacillati</taxon>
        <taxon>Bacillota</taxon>
        <taxon>Bacilli</taxon>
        <taxon>Bacillales</taxon>
        <taxon>Paenibacillaceae</taxon>
        <taxon>Xylanibacillus</taxon>
    </lineage>
</organism>
<feature type="active site" description="Proton donor" evidence="1">
    <location>
        <position position="82"/>
    </location>
</feature>
<dbReference type="PRINTS" id="PR00069">
    <property type="entry name" value="ALDKETRDTASE"/>
</dbReference>
<gene>
    <name evidence="5" type="ORF">XYCOK13_03550</name>
</gene>
<dbReference type="InterPro" id="IPR020471">
    <property type="entry name" value="AKR"/>
</dbReference>
<dbReference type="Gene3D" id="3.20.20.100">
    <property type="entry name" value="NADP-dependent oxidoreductase domain"/>
    <property type="match status" value="1"/>
</dbReference>
<dbReference type="InterPro" id="IPR036812">
    <property type="entry name" value="NAD(P)_OxRdtase_dom_sf"/>
</dbReference>
<dbReference type="GO" id="GO:0016491">
    <property type="term" value="F:oxidoreductase activity"/>
    <property type="evidence" value="ECO:0007669"/>
    <property type="project" value="InterPro"/>
</dbReference>
<dbReference type="AlphaFoldDB" id="A0A8J4H0W0"/>
<evidence type="ECO:0000256" key="1">
    <source>
        <dbReference type="PIRSR" id="PIRSR000097-1"/>
    </source>
</evidence>
<evidence type="ECO:0000313" key="5">
    <source>
        <dbReference type="EMBL" id="GIQ67531.1"/>
    </source>
</evidence>
<dbReference type="PIRSF" id="PIRSF000097">
    <property type="entry name" value="AKR"/>
    <property type="match status" value="1"/>
</dbReference>
<dbReference type="PANTHER" id="PTHR43638">
    <property type="entry name" value="OXIDOREDUCTASE, ALDO/KETO REDUCTASE FAMILY PROTEIN"/>
    <property type="match status" value="1"/>
</dbReference>
<evidence type="ECO:0000259" key="4">
    <source>
        <dbReference type="Pfam" id="PF00248"/>
    </source>
</evidence>
<dbReference type="PANTHER" id="PTHR43638:SF3">
    <property type="entry name" value="ALDEHYDE REDUCTASE"/>
    <property type="match status" value="1"/>
</dbReference>
<feature type="site" description="Lowers pKa of active site Tyr" evidence="3">
    <location>
        <position position="107"/>
    </location>
</feature>
<comment type="caution">
    <text evidence="5">The sequence shown here is derived from an EMBL/GenBank/DDBJ whole genome shotgun (WGS) entry which is preliminary data.</text>
</comment>
<accession>A0A8J4H0W0</accession>
<protein>
    <submittedName>
        <fullName evidence="5">Oxidoreductase</fullName>
    </submittedName>
</protein>
<dbReference type="CDD" id="cd19138">
    <property type="entry name" value="AKR_YeaE"/>
    <property type="match status" value="1"/>
</dbReference>
<dbReference type="Proteomes" id="UP000677918">
    <property type="component" value="Unassembled WGS sequence"/>
</dbReference>
<dbReference type="SUPFAM" id="SSF51430">
    <property type="entry name" value="NAD(P)-linked oxidoreductase"/>
    <property type="match status" value="1"/>
</dbReference>
<evidence type="ECO:0000256" key="3">
    <source>
        <dbReference type="PIRSR" id="PIRSR000097-3"/>
    </source>
</evidence>
<feature type="binding site" evidence="2">
    <location>
        <position position="140"/>
    </location>
    <ligand>
        <name>substrate</name>
    </ligand>
</feature>
<dbReference type="Pfam" id="PF00248">
    <property type="entry name" value="Aldo_ket_red"/>
    <property type="match status" value="1"/>
</dbReference>
<keyword evidence="6" id="KW-1185">Reference proteome</keyword>
<proteinExistence type="predicted"/>
<feature type="domain" description="NADP-dependent oxidoreductase" evidence="4">
    <location>
        <begin position="44"/>
        <end position="298"/>
    </location>
</feature>
<dbReference type="EMBL" id="BOVK01000005">
    <property type="protein sequence ID" value="GIQ67531.1"/>
    <property type="molecule type" value="Genomic_DNA"/>
</dbReference>